<comment type="caution">
    <text evidence="2">The sequence shown here is derived from an EMBL/GenBank/DDBJ whole genome shotgun (WGS) entry which is preliminary data.</text>
</comment>
<feature type="signal peptide" evidence="1">
    <location>
        <begin position="1"/>
        <end position="20"/>
    </location>
</feature>
<evidence type="ECO:0000313" key="3">
    <source>
        <dbReference type="Proteomes" id="UP000562723"/>
    </source>
</evidence>
<dbReference type="Proteomes" id="UP000562723">
    <property type="component" value="Unassembled WGS sequence"/>
</dbReference>
<accession>A0AAJ3FXP4</accession>
<dbReference type="AlphaFoldDB" id="A0AAJ3FXP4"/>
<organism evidence="2 3">
    <name type="scientific">Pseudomonas brassicacearum</name>
    <dbReference type="NCBI Taxonomy" id="930166"/>
    <lineage>
        <taxon>Bacteria</taxon>
        <taxon>Pseudomonadati</taxon>
        <taxon>Pseudomonadota</taxon>
        <taxon>Gammaproteobacteria</taxon>
        <taxon>Pseudomonadales</taxon>
        <taxon>Pseudomonadaceae</taxon>
        <taxon>Pseudomonas</taxon>
    </lineage>
</organism>
<protein>
    <recommendedName>
        <fullName evidence="4">Fimbrial protein</fullName>
    </recommendedName>
</protein>
<sequence length="410" mass="44452">MAVQGMVSVVVLTCASTANAVSNDINAIFRPDPSRPNENTFRNTTPVSGFCAMYPAVCEAEKMSSIQLPITFESTGPIQADHGDVRQGAMFDVPTTWRPAQVTHTGTGENEIVHVRISGIGSGYQLPVSVIDLVGGEVNLATAHSKLWGGSSWMHAPSPCRSTTFGTMNERIYNFFWKTPTEGVCAKQSRFLIPSMSYRPMEFAYELRTPNPLRMSSGRYTGSVSYGVGPGQDFDMGDVMLPSDSVITLNLKLDVEHTLKVEVPPGGNRVELVPPEGWQAWLNSGSKPTRLFRDQRFHISASTRFKMALECQTVSGNTCAIAETGSGHAVPVDVSVTLPNGLADAAGQPINRRRLLRDGSGTELFQPGFYVDRRPGTLHFEVARASVEEMLGSGAKAYAGNVTVIWDSEV</sequence>
<reference evidence="2 3" key="1">
    <citation type="journal article" date="2020" name="Front. Plant Sci.">
        <title>Isolation of Rhizosphere Bacteria That Improve Quality and Water Stress Tolerance in Greenhouse Ornamentals.</title>
        <authorList>
            <person name="Nordstedt N.P."/>
            <person name="Jones M.L."/>
        </authorList>
    </citation>
    <scope>NUCLEOTIDE SEQUENCE [LARGE SCALE GENOMIC DNA]</scope>
    <source>
        <strain evidence="2 3">C2F7</strain>
    </source>
</reference>
<proteinExistence type="predicted"/>
<evidence type="ECO:0000313" key="2">
    <source>
        <dbReference type="EMBL" id="NUT82476.1"/>
    </source>
</evidence>
<evidence type="ECO:0000256" key="1">
    <source>
        <dbReference type="SAM" id="SignalP"/>
    </source>
</evidence>
<keyword evidence="1" id="KW-0732">Signal</keyword>
<gene>
    <name evidence="2" type="ORF">HNO85_16140</name>
</gene>
<evidence type="ECO:0008006" key="4">
    <source>
        <dbReference type="Google" id="ProtNLM"/>
    </source>
</evidence>
<dbReference type="EMBL" id="JABFMS010000028">
    <property type="protein sequence ID" value="NUT82476.1"/>
    <property type="molecule type" value="Genomic_DNA"/>
</dbReference>
<feature type="chain" id="PRO_5042519926" description="Fimbrial protein" evidence="1">
    <location>
        <begin position="21"/>
        <end position="410"/>
    </location>
</feature>
<name>A0AAJ3FXP4_9PSED</name>